<keyword evidence="3 11" id="KW-0812">Transmembrane</keyword>
<keyword evidence="5" id="KW-0915">Sodium</keyword>
<reference evidence="13 14" key="2">
    <citation type="journal article" date="2018" name="Plant J.">
        <title>The Physcomitrella patens chromosome-scale assembly reveals moss genome structure and evolution.</title>
        <authorList>
            <person name="Lang D."/>
            <person name="Ullrich K.K."/>
            <person name="Murat F."/>
            <person name="Fuchs J."/>
            <person name="Jenkins J."/>
            <person name="Haas F.B."/>
            <person name="Piednoel M."/>
            <person name="Gundlach H."/>
            <person name="Van Bel M."/>
            <person name="Meyberg R."/>
            <person name="Vives C."/>
            <person name="Morata J."/>
            <person name="Symeonidi A."/>
            <person name="Hiss M."/>
            <person name="Muchero W."/>
            <person name="Kamisugi Y."/>
            <person name="Saleh O."/>
            <person name="Blanc G."/>
            <person name="Decker E.L."/>
            <person name="van Gessel N."/>
            <person name="Grimwood J."/>
            <person name="Hayes R.D."/>
            <person name="Graham S.W."/>
            <person name="Gunter L.E."/>
            <person name="McDaniel S.F."/>
            <person name="Hoernstein S.N.W."/>
            <person name="Larsson A."/>
            <person name="Li F.W."/>
            <person name="Perroud P.F."/>
            <person name="Phillips J."/>
            <person name="Ranjan P."/>
            <person name="Rokshar D.S."/>
            <person name="Rothfels C.J."/>
            <person name="Schneider L."/>
            <person name="Shu S."/>
            <person name="Stevenson D.W."/>
            <person name="Thummler F."/>
            <person name="Tillich M."/>
            <person name="Villarreal Aguilar J.C."/>
            <person name="Widiez T."/>
            <person name="Wong G.K."/>
            <person name="Wymore A."/>
            <person name="Zhang Y."/>
            <person name="Zimmer A.D."/>
            <person name="Quatrano R.S."/>
            <person name="Mayer K.F.X."/>
            <person name="Goodstein D."/>
            <person name="Casacuberta J.M."/>
            <person name="Vandepoele K."/>
            <person name="Reski R."/>
            <person name="Cuming A.C."/>
            <person name="Tuskan G.A."/>
            <person name="Maumus F."/>
            <person name="Salse J."/>
            <person name="Schmutz J."/>
            <person name="Rensing S.A."/>
        </authorList>
    </citation>
    <scope>NUCLEOTIDE SEQUENCE [LARGE SCALE GENOMIC DNA]</scope>
    <source>
        <strain evidence="13 14">cv. Gransden 2004</strain>
    </source>
</reference>
<evidence type="ECO:0000256" key="10">
    <source>
        <dbReference type="ARBA" id="ARBA00047912"/>
    </source>
</evidence>
<evidence type="ECO:0000256" key="8">
    <source>
        <dbReference type="ARBA" id="ARBA00023201"/>
    </source>
</evidence>
<accession>A0A7I4E8U5</accession>
<dbReference type="Proteomes" id="UP000006727">
    <property type="component" value="Chromosome 7"/>
</dbReference>
<keyword evidence="7 11" id="KW-0472">Membrane</keyword>
<sequence length="236" mass="26044">TLMSFVGTTITGQGILNAILYFVGIFVGSLFIGVFAALASALLFKYGSLHQEEELTTLEVCLVVLFPYASYMLADGLNLSGIVAILFAGIGMRYYTAPNLSLAATQLTTSFFQMLAKLSETFVIANIYPCSWLINLRRPISKKIPTRFQHALWFSGLRGAMAFALASQSVVDLPKDYGRIYLTSTLFTIFFTVLFIGGSTAQVLKYLEIEFHVSKDDVANQVSNKNEVCELKTIIH</sequence>
<feature type="transmembrane region" description="Helical" evidence="11">
    <location>
        <begin position="177"/>
        <end position="197"/>
    </location>
</feature>
<reference evidence="13 14" key="1">
    <citation type="journal article" date="2008" name="Science">
        <title>The Physcomitrella genome reveals evolutionary insights into the conquest of land by plants.</title>
        <authorList>
            <person name="Rensing S."/>
            <person name="Lang D."/>
            <person name="Zimmer A."/>
            <person name="Terry A."/>
            <person name="Salamov A."/>
            <person name="Shapiro H."/>
            <person name="Nishiyama T."/>
            <person name="Perroud P.-F."/>
            <person name="Lindquist E."/>
            <person name="Kamisugi Y."/>
            <person name="Tanahashi T."/>
            <person name="Sakakibara K."/>
            <person name="Fujita T."/>
            <person name="Oishi K."/>
            <person name="Shin-I T."/>
            <person name="Kuroki Y."/>
            <person name="Toyoda A."/>
            <person name="Suzuki Y."/>
            <person name="Hashimoto A."/>
            <person name="Yamaguchi K."/>
            <person name="Sugano A."/>
            <person name="Kohara Y."/>
            <person name="Fujiyama A."/>
            <person name="Anterola A."/>
            <person name="Aoki S."/>
            <person name="Ashton N."/>
            <person name="Barbazuk W.B."/>
            <person name="Barker E."/>
            <person name="Bennetzen J."/>
            <person name="Bezanilla M."/>
            <person name="Blankenship R."/>
            <person name="Cho S.H."/>
            <person name="Dutcher S."/>
            <person name="Estelle M."/>
            <person name="Fawcett J.A."/>
            <person name="Gundlach H."/>
            <person name="Hanada K."/>
            <person name="Heyl A."/>
            <person name="Hicks K.A."/>
            <person name="Hugh J."/>
            <person name="Lohr M."/>
            <person name="Mayer K."/>
            <person name="Melkozernov A."/>
            <person name="Murata T."/>
            <person name="Nelson D."/>
            <person name="Pils B."/>
            <person name="Prigge M."/>
            <person name="Reiss B."/>
            <person name="Renner T."/>
            <person name="Rombauts S."/>
            <person name="Rushton P."/>
            <person name="Sanderfoot A."/>
            <person name="Schween G."/>
            <person name="Shiu S.-H."/>
            <person name="Stueber K."/>
            <person name="Theodoulou F.L."/>
            <person name="Tu H."/>
            <person name="Van de Peer Y."/>
            <person name="Verrier P.J."/>
            <person name="Waters E."/>
            <person name="Wood A."/>
            <person name="Yang L."/>
            <person name="Cove D."/>
            <person name="Cuming A."/>
            <person name="Hasebe M."/>
            <person name="Lucas S."/>
            <person name="Mishler D.B."/>
            <person name="Reski R."/>
            <person name="Grigoriev I."/>
            <person name="Quatrano R.S."/>
            <person name="Boore J.L."/>
        </authorList>
    </citation>
    <scope>NUCLEOTIDE SEQUENCE [LARGE SCALE GENOMIC DNA]</scope>
    <source>
        <strain evidence="13 14">cv. Gransden 2004</strain>
    </source>
</reference>
<dbReference type="GO" id="GO:0016020">
    <property type="term" value="C:membrane"/>
    <property type="evidence" value="ECO:0007669"/>
    <property type="project" value="UniProtKB-SubCell"/>
</dbReference>
<evidence type="ECO:0000256" key="2">
    <source>
        <dbReference type="ARBA" id="ARBA00022448"/>
    </source>
</evidence>
<evidence type="ECO:0000313" key="14">
    <source>
        <dbReference type="Proteomes" id="UP000006727"/>
    </source>
</evidence>
<comment type="catalytic activity">
    <reaction evidence="9">
        <text>Na(+)(in) + H(+)(out) = Na(+)(out) + H(+)(in)</text>
        <dbReference type="Rhea" id="RHEA:29419"/>
        <dbReference type="ChEBI" id="CHEBI:15378"/>
        <dbReference type="ChEBI" id="CHEBI:29101"/>
    </reaction>
</comment>
<comment type="catalytic activity">
    <reaction evidence="10">
        <text>K(+)(in) + H(+)(out) = K(+)(out) + H(+)(in)</text>
        <dbReference type="Rhea" id="RHEA:29467"/>
        <dbReference type="ChEBI" id="CHEBI:15378"/>
        <dbReference type="ChEBI" id="CHEBI:29103"/>
    </reaction>
</comment>
<evidence type="ECO:0000256" key="3">
    <source>
        <dbReference type="ARBA" id="ARBA00022692"/>
    </source>
</evidence>
<keyword evidence="14" id="KW-1185">Reference proteome</keyword>
<dbReference type="EnsemblPlants" id="Pp3c7_5300V3.2">
    <property type="protein sequence ID" value="Pp3c7_5300V3.2"/>
    <property type="gene ID" value="Pp3c7_5300"/>
</dbReference>
<keyword evidence="4 11" id="KW-1133">Transmembrane helix</keyword>
<dbReference type="Gramene" id="Pp3c7_5300V3.2">
    <property type="protein sequence ID" value="Pp3c7_5300V3.2"/>
    <property type="gene ID" value="Pp3c7_5300"/>
</dbReference>
<dbReference type="InParanoid" id="A0A7I4E8U5"/>
<dbReference type="AlphaFoldDB" id="A0A7I4E8U5"/>
<organism evidence="13 14">
    <name type="scientific">Physcomitrium patens</name>
    <name type="common">Spreading-leaved earth moss</name>
    <name type="synonym">Physcomitrella patens</name>
    <dbReference type="NCBI Taxonomy" id="3218"/>
    <lineage>
        <taxon>Eukaryota</taxon>
        <taxon>Viridiplantae</taxon>
        <taxon>Streptophyta</taxon>
        <taxon>Embryophyta</taxon>
        <taxon>Bryophyta</taxon>
        <taxon>Bryophytina</taxon>
        <taxon>Bryopsida</taxon>
        <taxon>Funariidae</taxon>
        <taxon>Funariales</taxon>
        <taxon>Funariaceae</taxon>
        <taxon>Physcomitrium</taxon>
    </lineage>
</organism>
<dbReference type="EMBL" id="ABEU02000007">
    <property type="status" value="NOT_ANNOTATED_CDS"/>
    <property type="molecule type" value="Genomic_DNA"/>
</dbReference>
<reference evidence="13" key="3">
    <citation type="submission" date="2020-12" db="UniProtKB">
        <authorList>
            <consortium name="EnsemblPlants"/>
        </authorList>
    </citation>
    <scope>IDENTIFICATION</scope>
</reference>
<keyword evidence="8" id="KW-0739">Sodium transport</keyword>
<evidence type="ECO:0000256" key="1">
    <source>
        <dbReference type="ARBA" id="ARBA00004141"/>
    </source>
</evidence>
<evidence type="ECO:0000256" key="5">
    <source>
        <dbReference type="ARBA" id="ARBA00023053"/>
    </source>
</evidence>
<feature type="transmembrane region" description="Helical" evidence="11">
    <location>
        <begin position="79"/>
        <end position="96"/>
    </location>
</feature>
<protein>
    <recommendedName>
        <fullName evidence="12">Cation/H+ exchanger transmembrane domain-containing protein</fullName>
    </recommendedName>
</protein>
<proteinExistence type="predicted"/>
<evidence type="ECO:0000313" key="13">
    <source>
        <dbReference type="EnsemblPlants" id="Pp3c7_5300V3.2"/>
    </source>
</evidence>
<evidence type="ECO:0000256" key="9">
    <source>
        <dbReference type="ARBA" id="ARBA00047524"/>
    </source>
</evidence>
<evidence type="ECO:0000256" key="6">
    <source>
        <dbReference type="ARBA" id="ARBA00023065"/>
    </source>
</evidence>
<dbReference type="Pfam" id="PF00999">
    <property type="entry name" value="Na_H_Exchanger"/>
    <property type="match status" value="1"/>
</dbReference>
<feature type="transmembrane region" description="Helical" evidence="11">
    <location>
        <begin position="20"/>
        <end position="43"/>
    </location>
</feature>
<keyword evidence="2" id="KW-0813">Transport</keyword>
<evidence type="ECO:0000259" key="12">
    <source>
        <dbReference type="Pfam" id="PF00999"/>
    </source>
</evidence>
<dbReference type="InterPro" id="IPR006153">
    <property type="entry name" value="Cation/H_exchanger_TM"/>
</dbReference>
<dbReference type="PANTHER" id="PTHR10110:SF187">
    <property type="entry name" value="SODIUM_HYDROGEN EXCHANGER"/>
    <property type="match status" value="1"/>
</dbReference>
<comment type="subcellular location">
    <subcellularLocation>
        <location evidence="1">Membrane</location>
        <topology evidence="1">Multi-pass membrane protein</topology>
    </subcellularLocation>
</comment>
<evidence type="ECO:0000256" key="7">
    <source>
        <dbReference type="ARBA" id="ARBA00023136"/>
    </source>
</evidence>
<evidence type="ECO:0000256" key="11">
    <source>
        <dbReference type="SAM" id="Phobius"/>
    </source>
</evidence>
<name>A0A7I4E8U5_PHYPA</name>
<dbReference type="InterPro" id="IPR018422">
    <property type="entry name" value="Cation/H_exchanger_CPA1"/>
</dbReference>
<keyword evidence="6" id="KW-0406">Ion transport</keyword>
<feature type="domain" description="Cation/H+ exchanger transmembrane" evidence="12">
    <location>
        <begin position="9"/>
        <end position="112"/>
    </location>
</feature>
<dbReference type="GO" id="GO:0015385">
    <property type="term" value="F:sodium:proton antiporter activity"/>
    <property type="evidence" value="ECO:0007669"/>
    <property type="project" value="InterPro"/>
</dbReference>
<evidence type="ECO:0000256" key="4">
    <source>
        <dbReference type="ARBA" id="ARBA00022989"/>
    </source>
</evidence>
<feature type="transmembrane region" description="Helical" evidence="11">
    <location>
        <begin position="151"/>
        <end position="171"/>
    </location>
</feature>
<dbReference type="PANTHER" id="PTHR10110">
    <property type="entry name" value="SODIUM/HYDROGEN EXCHANGER"/>
    <property type="match status" value="1"/>
</dbReference>